<evidence type="ECO:0000313" key="17">
    <source>
        <dbReference type="Proteomes" id="UP000002572"/>
    </source>
</evidence>
<protein>
    <recommendedName>
        <fullName evidence="12">Methylamine utilization protein MauG</fullName>
    </recommendedName>
</protein>
<evidence type="ECO:0000256" key="12">
    <source>
        <dbReference type="ARBA" id="ARBA00073576"/>
    </source>
</evidence>
<keyword evidence="5 14" id="KW-0479">Metal-binding</keyword>
<dbReference type="InterPro" id="IPR026259">
    <property type="entry name" value="MauG/Cytc_peroxidase"/>
</dbReference>
<dbReference type="InterPro" id="IPR004852">
    <property type="entry name" value="Di-haem_cyt_c_peroxidsae"/>
</dbReference>
<keyword evidence="17" id="KW-1185">Reference proteome</keyword>
<dbReference type="HOGENOM" id="CLU_034652_3_1_0"/>
<comment type="PTM">
    <text evidence="13">Binds 2 heme groups per subunit.</text>
</comment>
<evidence type="ECO:0000256" key="8">
    <source>
        <dbReference type="ARBA" id="ARBA00022982"/>
    </source>
</evidence>
<dbReference type="STRING" id="653733.Selin_0568"/>
<feature type="binding site" description="covalent" evidence="13">
    <location>
        <position position="79"/>
    </location>
    <ligand>
        <name>heme c</name>
        <dbReference type="ChEBI" id="CHEBI:61717"/>
        <label>1</label>
    </ligand>
</feature>
<dbReference type="GO" id="GO:0009055">
    <property type="term" value="F:electron transfer activity"/>
    <property type="evidence" value="ECO:0007669"/>
    <property type="project" value="InterPro"/>
</dbReference>
<dbReference type="GO" id="GO:0042597">
    <property type="term" value="C:periplasmic space"/>
    <property type="evidence" value="ECO:0007669"/>
    <property type="project" value="UniProtKB-SubCell"/>
</dbReference>
<dbReference type="SUPFAM" id="SSF46626">
    <property type="entry name" value="Cytochrome c"/>
    <property type="match status" value="2"/>
</dbReference>
<dbReference type="RefSeq" id="WP_013505204.1">
    <property type="nucleotide sequence ID" value="NC_014836.1"/>
</dbReference>
<proteinExistence type="predicted"/>
<name>E6W0Y4_DESIS</name>
<comment type="subcellular location">
    <subcellularLocation>
        <location evidence="1">Periplasm</location>
    </subcellularLocation>
</comment>
<evidence type="ECO:0000256" key="14">
    <source>
        <dbReference type="PIRSR" id="PIRSR000294-2"/>
    </source>
</evidence>
<dbReference type="InterPro" id="IPR051395">
    <property type="entry name" value="Cytochrome_c_Peroxidase/MauG"/>
</dbReference>
<dbReference type="GO" id="GO:0046872">
    <property type="term" value="F:metal ion binding"/>
    <property type="evidence" value="ECO:0007669"/>
    <property type="project" value="UniProtKB-KW"/>
</dbReference>
<dbReference type="AlphaFoldDB" id="E6W0Y4"/>
<dbReference type="KEGG" id="din:Selin_0568"/>
<evidence type="ECO:0000256" key="2">
    <source>
        <dbReference type="ARBA" id="ARBA00004856"/>
    </source>
</evidence>
<keyword evidence="7" id="KW-0574">Periplasm</keyword>
<evidence type="ECO:0000259" key="15">
    <source>
        <dbReference type="PROSITE" id="PS51007"/>
    </source>
</evidence>
<accession>E6W0Y4</accession>
<dbReference type="eggNOG" id="COG1858">
    <property type="taxonomic scope" value="Bacteria"/>
</dbReference>
<feature type="binding site" description="covalent" evidence="13">
    <location>
        <position position="224"/>
    </location>
    <ligand>
        <name>heme c</name>
        <dbReference type="ChEBI" id="CHEBI:61717"/>
        <label>2</label>
    </ligand>
</feature>
<evidence type="ECO:0000256" key="10">
    <source>
        <dbReference type="ARBA" id="ARBA00023004"/>
    </source>
</evidence>
<dbReference type="Proteomes" id="UP000002572">
    <property type="component" value="Chromosome"/>
</dbReference>
<evidence type="ECO:0000256" key="5">
    <source>
        <dbReference type="ARBA" id="ARBA00022723"/>
    </source>
</evidence>
<keyword evidence="9 16" id="KW-0560">Oxidoreductase</keyword>
<dbReference type="InterPro" id="IPR036909">
    <property type="entry name" value="Cyt_c-like_dom_sf"/>
</dbReference>
<dbReference type="PIRSF" id="PIRSF000294">
    <property type="entry name" value="Cytochrome-c_peroxidase"/>
    <property type="match status" value="1"/>
</dbReference>
<evidence type="ECO:0000313" key="16">
    <source>
        <dbReference type="EMBL" id="ADU65316.1"/>
    </source>
</evidence>
<keyword evidence="8" id="KW-0249">Electron transport</keyword>
<comment type="pathway">
    <text evidence="2">One-carbon metabolism; methylamine degradation.</text>
</comment>
<comment type="function">
    <text evidence="11">Involved in methylamine metabolism. Essential for the maturation of the beta subunit of MADH, presumably via a step in the biosynthesis of tryptophan tryptophylquinone (TTQ), the cofactor of MADH.</text>
</comment>
<dbReference type="PANTHER" id="PTHR30600">
    <property type="entry name" value="CYTOCHROME C PEROXIDASE-RELATED"/>
    <property type="match status" value="1"/>
</dbReference>
<evidence type="ECO:0000256" key="7">
    <source>
        <dbReference type="ARBA" id="ARBA00022764"/>
    </source>
</evidence>
<dbReference type="FunCoup" id="E6W0Y4">
    <property type="interactions" value="102"/>
</dbReference>
<gene>
    <name evidence="16" type="ordered locus">Selin_0568</name>
</gene>
<keyword evidence="10 14" id="KW-0408">Iron</keyword>
<keyword evidence="4 13" id="KW-0349">Heme</keyword>
<dbReference type="GO" id="GO:0004130">
    <property type="term" value="F:cytochrome-c peroxidase activity"/>
    <property type="evidence" value="ECO:0007669"/>
    <property type="project" value="TreeGrafter"/>
</dbReference>
<reference evidence="16 17" key="1">
    <citation type="submission" date="2010-12" db="EMBL/GenBank/DDBJ databases">
        <title>Complete sequence of Desulfurispirillum indicum S5.</title>
        <authorList>
            <consortium name="US DOE Joint Genome Institute"/>
            <person name="Lucas S."/>
            <person name="Copeland A."/>
            <person name="Lapidus A."/>
            <person name="Cheng J.-F."/>
            <person name="Goodwin L."/>
            <person name="Pitluck S."/>
            <person name="Chertkov O."/>
            <person name="Held B."/>
            <person name="Detter J.C."/>
            <person name="Han C."/>
            <person name="Tapia R."/>
            <person name="Land M."/>
            <person name="Hauser L."/>
            <person name="Kyrpides N."/>
            <person name="Ivanova N."/>
            <person name="Mikhailova N."/>
            <person name="Haggblom M."/>
            <person name="Rauschenbach I."/>
            <person name="Bini E."/>
            <person name="Woyke T."/>
        </authorList>
    </citation>
    <scope>NUCLEOTIDE SEQUENCE [LARGE SCALE GENOMIC DNA]</scope>
    <source>
        <strain evidence="17">ATCC BAA-1389 / DSM 22839 / S5</strain>
    </source>
</reference>
<keyword evidence="3" id="KW-0813">Transport</keyword>
<sequence length="340" mass="36873">MKEKKSKGIIFGTLAIVGTSLIIAACSGSSQQALDPKEVFSNLGPMPVPADNPMTPEKIELGKMLYFDTRLSGDNTLSCASCHEPEKGWSDGRRTFLGFQGHQGHRNSPTIINSGYHSLQFLDGRMKTLEDQALGPIQDPGEMNLSLDELVQKLNAVPAYVQKFEEIFGPDSINPTNIGKAIATFERTIVIDNTPFDQYLKGNSNAMSKDAQEGMKLFAGKASCISCHNGPSLSDNNFHNVGVLNDNPGRAGFTGNPEDDGKYKTTHLRGIGHTAPFMHNGSLRTLRDVVEFKNRGGDGHPNTSPLVRPLNLSDKEKAQLVAFLEALTGELPLVAKPQLP</sequence>
<evidence type="ECO:0000256" key="6">
    <source>
        <dbReference type="ARBA" id="ARBA00022729"/>
    </source>
</evidence>
<dbReference type="InterPro" id="IPR009056">
    <property type="entry name" value="Cyt_c-like_dom"/>
</dbReference>
<dbReference type="FunFam" id="1.10.760.10:FF:000019">
    <property type="entry name" value="Di-heme cytochrome C peroxidase"/>
    <property type="match status" value="1"/>
</dbReference>
<feature type="binding site" description="axial binding residue" evidence="14">
    <location>
        <position position="228"/>
    </location>
    <ligand>
        <name>heme c</name>
        <dbReference type="ChEBI" id="CHEBI:61717"/>
        <label>2</label>
    </ligand>
    <ligandPart>
        <name>Fe</name>
        <dbReference type="ChEBI" id="CHEBI:18248"/>
    </ligandPart>
</feature>
<dbReference type="Gene3D" id="1.10.760.10">
    <property type="entry name" value="Cytochrome c-like domain"/>
    <property type="match status" value="2"/>
</dbReference>
<feature type="domain" description="Cytochrome c" evidence="15">
    <location>
        <begin position="57"/>
        <end position="165"/>
    </location>
</feature>
<dbReference type="PROSITE" id="PS51007">
    <property type="entry name" value="CYTC"/>
    <property type="match status" value="2"/>
</dbReference>
<keyword evidence="16" id="KW-0575">Peroxidase</keyword>
<feature type="binding site" description="covalent" evidence="13">
    <location>
        <position position="82"/>
    </location>
    <ligand>
        <name>heme c</name>
        <dbReference type="ChEBI" id="CHEBI:61717"/>
        <label>1</label>
    </ligand>
</feature>
<feature type="binding site" description="covalent" evidence="13">
    <location>
        <position position="227"/>
    </location>
    <ligand>
        <name>heme c</name>
        <dbReference type="ChEBI" id="CHEBI:61717"/>
        <label>2</label>
    </ligand>
</feature>
<feature type="binding site" description="axial binding residue" evidence="14">
    <location>
        <position position="83"/>
    </location>
    <ligand>
        <name>heme c</name>
        <dbReference type="ChEBI" id="CHEBI:61717"/>
        <label>1</label>
    </ligand>
    <ligandPart>
        <name>Fe</name>
        <dbReference type="ChEBI" id="CHEBI:18248"/>
    </ligandPart>
</feature>
<evidence type="ECO:0000256" key="3">
    <source>
        <dbReference type="ARBA" id="ARBA00022448"/>
    </source>
</evidence>
<dbReference type="PROSITE" id="PS51257">
    <property type="entry name" value="PROKAR_LIPOPROTEIN"/>
    <property type="match status" value="1"/>
</dbReference>
<keyword evidence="6" id="KW-0732">Signal</keyword>
<evidence type="ECO:0000256" key="11">
    <source>
        <dbReference type="ARBA" id="ARBA00058991"/>
    </source>
</evidence>
<evidence type="ECO:0000256" key="9">
    <source>
        <dbReference type="ARBA" id="ARBA00023002"/>
    </source>
</evidence>
<evidence type="ECO:0000256" key="13">
    <source>
        <dbReference type="PIRSR" id="PIRSR000294-1"/>
    </source>
</evidence>
<feature type="domain" description="Cytochrome c" evidence="15">
    <location>
        <begin position="209"/>
        <end position="328"/>
    </location>
</feature>
<evidence type="ECO:0000256" key="4">
    <source>
        <dbReference type="ARBA" id="ARBA00022617"/>
    </source>
</evidence>
<dbReference type="Pfam" id="PF03150">
    <property type="entry name" value="CCP_MauG"/>
    <property type="match status" value="1"/>
</dbReference>
<comment type="cofactor">
    <cofactor evidence="13">
        <name>heme</name>
        <dbReference type="ChEBI" id="CHEBI:30413"/>
    </cofactor>
    <text evidence="13">Binds 2 heme groups.</text>
</comment>
<organism evidence="16 17">
    <name type="scientific">Desulfurispirillum indicum (strain ATCC BAA-1389 / DSM 22839 / S5)</name>
    <dbReference type="NCBI Taxonomy" id="653733"/>
    <lineage>
        <taxon>Bacteria</taxon>
        <taxon>Pseudomonadati</taxon>
        <taxon>Chrysiogenota</taxon>
        <taxon>Chrysiogenia</taxon>
        <taxon>Chrysiogenales</taxon>
        <taxon>Chrysiogenaceae</taxon>
        <taxon>Desulfurispirillum</taxon>
    </lineage>
</organism>
<dbReference type="GO" id="GO:0020037">
    <property type="term" value="F:heme binding"/>
    <property type="evidence" value="ECO:0007669"/>
    <property type="project" value="InterPro"/>
</dbReference>
<evidence type="ECO:0000256" key="1">
    <source>
        <dbReference type="ARBA" id="ARBA00004418"/>
    </source>
</evidence>
<dbReference type="EMBL" id="CP002432">
    <property type="protein sequence ID" value="ADU65316.1"/>
    <property type="molecule type" value="Genomic_DNA"/>
</dbReference>
<dbReference type="InParanoid" id="E6W0Y4"/>